<name>A0A212S8N3_RHOAC</name>
<reference evidence="2" key="1">
    <citation type="submission" date="2017-06" db="EMBL/GenBank/DDBJ databases">
        <authorList>
            <person name="Varghese N."/>
            <person name="Submissions S."/>
        </authorList>
    </citation>
    <scope>NUCLEOTIDE SEQUENCE [LARGE SCALE GENOMIC DNA]</scope>
    <source>
        <strain evidence="2">DSM 137</strain>
    </source>
</reference>
<dbReference type="InterPro" id="IPR012349">
    <property type="entry name" value="Split_barrel_FMN-bd"/>
</dbReference>
<dbReference type="AlphaFoldDB" id="A0A212S8N3"/>
<evidence type="ECO:0008006" key="3">
    <source>
        <dbReference type="Google" id="ProtNLM"/>
    </source>
</evidence>
<accession>A0A212S8N3</accession>
<keyword evidence="2" id="KW-1185">Reference proteome</keyword>
<gene>
    <name evidence="1" type="ORF">SAMN06265338_11638</name>
</gene>
<protein>
    <recommendedName>
        <fullName evidence="3">Pyridoxamine 5'-phosphate oxidase putative domain-containing protein</fullName>
    </recommendedName>
</protein>
<dbReference type="EMBL" id="FYDG01000016">
    <property type="protein sequence ID" value="SNB81718.1"/>
    <property type="molecule type" value="Genomic_DNA"/>
</dbReference>
<evidence type="ECO:0000313" key="1">
    <source>
        <dbReference type="EMBL" id="SNB81718.1"/>
    </source>
</evidence>
<dbReference type="Gene3D" id="2.30.110.10">
    <property type="entry name" value="Electron Transport, Fmn-binding Protein, Chain A"/>
    <property type="match status" value="1"/>
</dbReference>
<dbReference type="RefSeq" id="WP_088522224.1">
    <property type="nucleotide sequence ID" value="NZ_FYDG01000016.1"/>
</dbReference>
<evidence type="ECO:0000313" key="2">
    <source>
        <dbReference type="Proteomes" id="UP000198418"/>
    </source>
</evidence>
<proteinExistence type="predicted"/>
<dbReference type="SUPFAM" id="SSF50475">
    <property type="entry name" value="FMN-binding split barrel"/>
    <property type="match status" value="1"/>
</dbReference>
<organism evidence="1 2">
    <name type="scientific">Rhodoblastus acidophilus</name>
    <name type="common">Rhodopseudomonas acidophila</name>
    <dbReference type="NCBI Taxonomy" id="1074"/>
    <lineage>
        <taxon>Bacteria</taxon>
        <taxon>Pseudomonadati</taxon>
        <taxon>Pseudomonadota</taxon>
        <taxon>Alphaproteobacteria</taxon>
        <taxon>Hyphomicrobiales</taxon>
        <taxon>Rhodoblastaceae</taxon>
        <taxon>Rhodoblastus</taxon>
    </lineage>
</organism>
<dbReference type="OrthoDB" id="1846526at2"/>
<sequence length="156" mass="17323">MTSRLSPAVTALLDDPETIKILATVGADGAPHAVAKQSLHLGEDGCLHYLELLESSTTNKNMVRSLWFDGTVAITLAHRDGRSVQIKGRPIKVHITGELFQRHYRALRLSDPEADLASVWVIEPVAVTDQNARVRREAEAVRHPHFLHLDRLARAQ</sequence>
<dbReference type="Proteomes" id="UP000198418">
    <property type="component" value="Unassembled WGS sequence"/>
</dbReference>